<comment type="catalytic activity">
    <reaction evidence="7">
        <text>Endonucleolytic cleavage of RNA, removing 5'-extranucleotides from tRNA precursor.</text>
        <dbReference type="EC" id="3.1.26.5"/>
    </reaction>
</comment>
<keyword evidence="4 7" id="KW-0255">Endonuclease</keyword>
<dbReference type="InterPro" id="IPR014721">
    <property type="entry name" value="Ribsml_uS5_D2-typ_fold_subgr"/>
</dbReference>
<dbReference type="InterPro" id="IPR020539">
    <property type="entry name" value="RNase_P_CS"/>
</dbReference>
<dbReference type="OrthoDB" id="9810867at2"/>
<evidence type="ECO:0000256" key="4">
    <source>
        <dbReference type="ARBA" id="ARBA00022759"/>
    </source>
</evidence>
<name>A0A1H3URQ6_9BACI</name>
<evidence type="ECO:0000256" key="1">
    <source>
        <dbReference type="ARBA" id="ARBA00002663"/>
    </source>
</evidence>
<protein>
    <recommendedName>
        <fullName evidence="7 8">Ribonuclease P protein component</fullName>
        <shortName evidence="7">RNase P protein</shortName>
        <shortName evidence="7">RNaseP protein</shortName>
        <ecNumber evidence="7 8">3.1.26.5</ecNumber>
    </recommendedName>
    <alternativeName>
        <fullName evidence="7">Protein C5</fullName>
    </alternativeName>
</protein>
<dbReference type="GO" id="GO:0030677">
    <property type="term" value="C:ribonuclease P complex"/>
    <property type="evidence" value="ECO:0007669"/>
    <property type="project" value="TreeGrafter"/>
</dbReference>
<dbReference type="Gene3D" id="3.30.230.10">
    <property type="match status" value="1"/>
</dbReference>
<dbReference type="FunFam" id="3.30.230.10:FF:000021">
    <property type="entry name" value="Ribonuclease P protein component"/>
    <property type="match status" value="1"/>
</dbReference>
<evidence type="ECO:0000256" key="6">
    <source>
        <dbReference type="ARBA" id="ARBA00022884"/>
    </source>
</evidence>
<evidence type="ECO:0000313" key="11">
    <source>
        <dbReference type="Proteomes" id="UP000198935"/>
    </source>
</evidence>
<dbReference type="InterPro" id="IPR000100">
    <property type="entry name" value="RNase_P"/>
</dbReference>
<dbReference type="PANTHER" id="PTHR33992">
    <property type="entry name" value="RIBONUCLEASE P PROTEIN COMPONENT"/>
    <property type="match status" value="1"/>
</dbReference>
<feature type="region of interest" description="Disordered" evidence="9">
    <location>
        <begin position="105"/>
        <end position="125"/>
    </location>
</feature>
<evidence type="ECO:0000256" key="7">
    <source>
        <dbReference type="HAMAP-Rule" id="MF_00227"/>
    </source>
</evidence>
<sequence length="125" mass="14568">MKKDNRLKKNEEFQKVFQQGTSVANRQFVVYSLFKKDQDTLRIGLSVSKKIGNAVARNKVKRYIREGMREFIPQMKPDRDLIIIARQPVVGMGVDEVRRSLHHVLQRGKLLPPKSRQHQSKDDAK</sequence>
<evidence type="ECO:0000256" key="2">
    <source>
        <dbReference type="ARBA" id="ARBA00022694"/>
    </source>
</evidence>
<accession>A0A1H3URQ6</accession>
<dbReference type="NCBIfam" id="TIGR00188">
    <property type="entry name" value="rnpA"/>
    <property type="match status" value="1"/>
</dbReference>
<evidence type="ECO:0000256" key="5">
    <source>
        <dbReference type="ARBA" id="ARBA00022801"/>
    </source>
</evidence>
<evidence type="ECO:0000256" key="8">
    <source>
        <dbReference type="NCBIfam" id="TIGR00188"/>
    </source>
</evidence>
<proteinExistence type="inferred from homology"/>
<evidence type="ECO:0000256" key="3">
    <source>
        <dbReference type="ARBA" id="ARBA00022722"/>
    </source>
</evidence>
<keyword evidence="5 7" id="KW-0378">Hydrolase</keyword>
<evidence type="ECO:0000313" key="10">
    <source>
        <dbReference type="EMBL" id="SDZ65074.1"/>
    </source>
</evidence>
<keyword evidence="11" id="KW-1185">Reference proteome</keyword>
<evidence type="ECO:0000256" key="9">
    <source>
        <dbReference type="SAM" id="MobiDB-lite"/>
    </source>
</evidence>
<reference evidence="11" key="1">
    <citation type="submission" date="2016-10" db="EMBL/GenBank/DDBJ databases">
        <authorList>
            <person name="Varghese N."/>
            <person name="Submissions S."/>
        </authorList>
    </citation>
    <scope>NUCLEOTIDE SEQUENCE [LARGE SCALE GENOMIC DNA]</scope>
    <source>
        <strain evidence="11">SP</strain>
    </source>
</reference>
<dbReference type="SUPFAM" id="SSF54211">
    <property type="entry name" value="Ribosomal protein S5 domain 2-like"/>
    <property type="match status" value="1"/>
</dbReference>
<dbReference type="EC" id="3.1.26.5" evidence="7 8"/>
<keyword evidence="3 7" id="KW-0540">Nuclease</keyword>
<keyword evidence="6 7" id="KW-0694">RNA-binding</keyword>
<comment type="function">
    <text evidence="1 7">RNaseP catalyzes the removal of the 5'-leader sequence from pre-tRNA to produce the mature 5'-terminus. It can also cleave other RNA substrates such as 4.5S RNA. The protein component plays an auxiliary but essential role in vivo by binding to the 5'-leader sequence and broadening the substrate specificity of the ribozyme.</text>
</comment>
<dbReference type="PANTHER" id="PTHR33992:SF1">
    <property type="entry name" value="RIBONUCLEASE P PROTEIN COMPONENT"/>
    <property type="match status" value="1"/>
</dbReference>
<dbReference type="HAMAP" id="MF_00227">
    <property type="entry name" value="RNase_P"/>
    <property type="match status" value="1"/>
</dbReference>
<organism evidence="10 11">
    <name type="scientific">Evansella caseinilytica</name>
    <dbReference type="NCBI Taxonomy" id="1503961"/>
    <lineage>
        <taxon>Bacteria</taxon>
        <taxon>Bacillati</taxon>
        <taxon>Bacillota</taxon>
        <taxon>Bacilli</taxon>
        <taxon>Bacillales</taxon>
        <taxon>Bacillaceae</taxon>
        <taxon>Evansella</taxon>
    </lineage>
</organism>
<dbReference type="GO" id="GO:0004526">
    <property type="term" value="F:ribonuclease P activity"/>
    <property type="evidence" value="ECO:0007669"/>
    <property type="project" value="UniProtKB-UniRule"/>
</dbReference>
<dbReference type="AlphaFoldDB" id="A0A1H3URQ6"/>
<dbReference type="STRING" id="1503961.SAMN05421736_12510"/>
<dbReference type="GO" id="GO:0042781">
    <property type="term" value="F:3'-tRNA processing endoribonuclease activity"/>
    <property type="evidence" value="ECO:0007669"/>
    <property type="project" value="TreeGrafter"/>
</dbReference>
<dbReference type="Proteomes" id="UP000198935">
    <property type="component" value="Unassembled WGS sequence"/>
</dbReference>
<comment type="similarity">
    <text evidence="7">Belongs to the RnpA family.</text>
</comment>
<gene>
    <name evidence="7" type="primary">rnpA</name>
    <name evidence="10" type="ORF">SAMN05421736_12510</name>
</gene>
<dbReference type="Pfam" id="PF00825">
    <property type="entry name" value="Ribonuclease_P"/>
    <property type="match status" value="1"/>
</dbReference>
<dbReference type="InterPro" id="IPR020568">
    <property type="entry name" value="Ribosomal_Su5_D2-typ_SF"/>
</dbReference>
<keyword evidence="2 7" id="KW-0819">tRNA processing</keyword>
<dbReference type="PROSITE" id="PS00648">
    <property type="entry name" value="RIBONUCLEASE_P"/>
    <property type="match status" value="1"/>
</dbReference>
<dbReference type="GO" id="GO:0000049">
    <property type="term" value="F:tRNA binding"/>
    <property type="evidence" value="ECO:0007669"/>
    <property type="project" value="UniProtKB-UniRule"/>
</dbReference>
<dbReference type="GO" id="GO:0001682">
    <property type="term" value="P:tRNA 5'-leader removal"/>
    <property type="evidence" value="ECO:0007669"/>
    <property type="project" value="UniProtKB-UniRule"/>
</dbReference>
<comment type="subunit">
    <text evidence="7">Consists of a catalytic RNA component (M1 or rnpB) and a protein subunit.</text>
</comment>
<dbReference type="EMBL" id="FNPI01000025">
    <property type="protein sequence ID" value="SDZ65074.1"/>
    <property type="molecule type" value="Genomic_DNA"/>
</dbReference>